<feature type="domain" description="RNase H type-1" evidence="1">
    <location>
        <begin position="25"/>
        <end position="146"/>
    </location>
</feature>
<dbReference type="CDD" id="cd06222">
    <property type="entry name" value="RNase_H_like"/>
    <property type="match status" value="1"/>
</dbReference>
<reference evidence="2 3" key="1">
    <citation type="submission" date="2023-03" db="EMBL/GenBank/DDBJ databases">
        <title>WGS of Gossypium arboreum.</title>
        <authorList>
            <person name="Yu D."/>
        </authorList>
    </citation>
    <scope>NUCLEOTIDE SEQUENCE [LARGE SCALE GENOMIC DNA]</scope>
    <source>
        <tissue evidence="2">Leaf</tissue>
    </source>
</reference>
<dbReference type="Gene3D" id="3.30.420.10">
    <property type="entry name" value="Ribonuclease H-like superfamily/Ribonuclease H"/>
    <property type="match status" value="1"/>
</dbReference>
<proteinExistence type="predicted"/>
<protein>
    <recommendedName>
        <fullName evidence="1">RNase H type-1 domain-containing protein</fullName>
    </recommendedName>
</protein>
<name>A0ABR0NR27_GOSAR</name>
<dbReference type="InterPro" id="IPR002156">
    <property type="entry name" value="RNaseH_domain"/>
</dbReference>
<dbReference type="Pfam" id="PF13456">
    <property type="entry name" value="RVT_3"/>
    <property type="match status" value="1"/>
</dbReference>
<dbReference type="PANTHER" id="PTHR47074:SF61">
    <property type="entry name" value="RNASE H TYPE-1 DOMAIN-CONTAINING PROTEIN"/>
    <property type="match status" value="1"/>
</dbReference>
<accession>A0ABR0NR27</accession>
<dbReference type="Proteomes" id="UP001358586">
    <property type="component" value="Chromosome 9"/>
</dbReference>
<evidence type="ECO:0000313" key="3">
    <source>
        <dbReference type="Proteomes" id="UP001358586"/>
    </source>
</evidence>
<dbReference type="PANTHER" id="PTHR47074">
    <property type="entry name" value="BNAC02G40300D PROTEIN"/>
    <property type="match status" value="1"/>
</dbReference>
<dbReference type="InterPro" id="IPR044730">
    <property type="entry name" value="RNase_H-like_dom_plant"/>
</dbReference>
<gene>
    <name evidence="2" type="ORF">PVK06_031453</name>
</gene>
<dbReference type="InterPro" id="IPR012337">
    <property type="entry name" value="RNaseH-like_sf"/>
</dbReference>
<organism evidence="2 3">
    <name type="scientific">Gossypium arboreum</name>
    <name type="common">Tree cotton</name>
    <name type="synonym">Gossypium nanking</name>
    <dbReference type="NCBI Taxonomy" id="29729"/>
    <lineage>
        <taxon>Eukaryota</taxon>
        <taxon>Viridiplantae</taxon>
        <taxon>Streptophyta</taxon>
        <taxon>Embryophyta</taxon>
        <taxon>Tracheophyta</taxon>
        <taxon>Spermatophyta</taxon>
        <taxon>Magnoliopsida</taxon>
        <taxon>eudicotyledons</taxon>
        <taxon>Gunneridae</taxon>
        <taxon>Pentapetalae</taxon>
        <taxon>rosids</taxon>
        <taxon>malvids</taxon>
        <taxon>Malvales</taxon>
        <taxon>Malvaceae</taxon>
        <taxon>Malvoideae</taxon>
        <taxon>Gossypium</taxon>
    </lineage>
</organism>
<evidence type="ECO:0000313" key="2">
    <source>
        <dbReference type="EMBL" id="KAK5803804.1"/>
    </source>
</evidence>
<sequence>MKTLTLSTKRVNSYTGVTEGITVQFDATFDRRNARSASGIVVLDQMGALKASKTVIHKDIPIPFTVEALAGLDAIKLAIEMGLSTVTIEGDSKTVIQKCQTIRMDKSVLETIIYDIQTRKSRVQDITFKFIHRKKNIQAHNLAKEALERREDS</sequence>
<dbReference type="SUPFAM" id="SSF53098">
    <property type="entry name" value="Ribonuclease H-like"/>
    <property type="match status" value="1"/>
</dbReference>
<keyword evidence="3" id="KW-1185">Reference proteome</keyword>
<dbReference type="InterPro" id="IPR052929">
    <property type="entry name" value="RNase_H-like_EbsB-rel"/>
</dbReference>
<dbReference type="InterPro" id="IPR036397">
    <property type="entry name" value="RNaseH_sf"/>
</dbReference>
<evidence type="ECO:0000259" key="1">
    <source>
        <dbReference type="Pfam" id="PF13456"/>
    </source>
</evidence>
<comment type="caution">
    <text evidence="2">The sequence shown here is derived from an EMBL/GenBank/DDBJ whole genome shotgun (WGS) entry which is preliminary data.</text>
</comment>
<dbReference type="EMBL" id="JARKNE010000009">
    <property type="protein sequence ID" value="KAK5803804.1"/>
    <property type="molecule type" value="Genomic_DNA"/>
</dbReference>